<dbReference type="AlphaFoldDB" id="A0A803LSE9"/>
<dbReference type="PANTHER" id="PTHR48223">
    <property type="entry name" value="DEFECTIVE 2759, PUTATIVE ISOFORM 1-RELATED"/>
    <property type="match status" value="1"/>
</dbReference>
<keyword evidence="1" id="KW-1133">Transmembrane helix</keyword>
<keyword evidence="1" id="KW-0812">Transmembrane</keyword>
<dbReference type="Proteomes" id="UP000596660">
    <property type="component" value="Unplaced"/>
</dbReference>
<feature type="transmembrane region" description="Helical" evidence="1">
    <location>
        <begin position="150"/>
        <end position="173"/>
    </location>
</feature>
<sequence>MISRTDRCISLKPTFPLRPVPRFVHEAKGKSFHISSFKANFQNDKARDASIKPISPNSSVKISFLPHEKEENLQVSPAAQDMPVSCTSESDKTISQSQTIHGLFLKWLNLLRTGATVETGDGILEKPPQMDHLTEQTATKSKERGETLKVVLCYFLGLDATIMVPLLIFIPLYLAVNVKYGSQVSRELTPLWIIGPLIVALYVKLLRGIFALYVFSFKQSVKVIKNLPTYFSLSSSYIAEGKLKEDIRARFWQPFVNIKNLDYKEFTMRKWKVFQEWFVEKYLDFVESIWPHYCRTIRFLKRANLI</sequence>
<evidence type="ECO:0000313" key="3">
    <source>
        <dbReference type="Proteomes" id="UP000596660"/>
    </source>
</evidence>
<evidence type="ECO:0000313" key="2">
    <source>
        <dbReference type="EnsemblPlants" id="AUR62018143-RA:cds"/>
    </source>
</evidence>
<keyword evidence="3" id="KW-1185">Reference proteome</keyword>
<protein>
    <submittedName>
        <fullName evidence="2">Uncharacterized protein</fullName>
    </submittedName>
</protein>
<dbReference type="PANTHER" id="PTHR48223:SF1">
    <property type="entry name" value="ABC TRANSMEMBRANE TYPE-1 DOMAIN-CONTAINING PROTEIN"/>
    <property type="match status" value="1"/>
</dbReference>
<proteinExistence type="predicted"/>
<dbReference type="Gramene" id="AUR62018143-RA">
    <property type="protein sequence ID" value="AUR62018143-RA:cds"/>
    <property type="gene ID" value="AUR62018143"/>
</dbReference>
<accession>A0A803LSE9</accession>
<reference evidence="2" key="1">
    <citation type="journal article" date="2017" name="Nature">
        <title>The genome of Chenopodium quinoa.</title>
        <authorList>
            <person name="Jarvis D.E."/>
            <person name="Ho Y.S."/>
            <person name="Lightfoot D.J."/>
            <person name="Schmoeckel S.M."/>
            <person name="Li B."/>
            <person name="Borm T.J.A."/>
            <person name="Ohyanagi H."/>
            <person name="Mineta K."/>
            <person name="Michell C.T."/>
            <person name="Saber N."/>
            <person name="Kharbatia N.M."/>
            <person name="Rupper R.R."/>
            <person name="Sharp A.R."/>
            <person name="Dally N."/>
            <person name="Boughton B.A."/>
            <person name="Woo Y.H."/>
            <person name="Gao G."/>
            <person name="Schijlen E.G.W.M."/>
            <person name="Guo X."/>
            <person name="Momin A.A."/>
            <person name="Negrao S."/>
            <person name="Al-Babili S."/>
            <person name="Gehring C."/>
            <person name="Roessner U."/>
            <person name="Jung C."/>
            <person name="Murphy K."/>
            <person name="Arold S.T."/>
            <person name="Gojobori T."/>
            <person name="van der Linden C.G."/>
            <person name="van Loo E.N."/>
            <person name="Jellen E.N."/>
            <person name="Maughan P.J."/>
            <person name="Tester M."/>
        </authorList>
    </citation>
    <scope>NUCLEOTIDE SEQUENCE [LARGE SCALE GENOMIC DNA]</scope>
    <source>
        <strain evidence="2">cv. PI 614886</strain>
    </source>
</reference>
<reference evidence="2" key="2">
    <citation type="submission" date="2021-03" db="UniProtKB">
        <authorList>
            <consortium name="EnsemblPlants"/>
        </authorList>
    </citation>
    <scope>IDENTIFICATION</scope>
</reference>
<name>A0A803LSE9_CHEQI</name>
<organism evidence="2 3">
    <name type="scientific">Chenopodium quinoa</name>
    <name type="common">Quinoa</name>
    <dbReference type="NCBI Taxonomy" id="63459"/>
    <lineage>
        <taxon>Eukaryota</taxon>
        <taxon>Viridiplantae</taxon>
        <taxon>Streptophyta</taxon>
        <taxon>Embryophyta</taxon>
        <taxon>Tracheophyta</taxon>
        <taxon>Spermatophyta</taxon>
        <taxon>Magnoliopsida</taxon>
        <taxon>eudicotyledons</taxon>
        <taxon>Gunneridae</taxon>
        <taxon>Pentapetalae</taxon>
        <taxon>Caryophyllales</taxon>
        <taxon>Chenopodiaceae</taxon>
        <taxon>Chenopodioideae</taxon>
        <taxon>Atripliceae</taxon>
        <taxon>Chenopodium</taxon>
    </lineage>
</organism>
<dbReference type="EnsemblPlants" id="AUR62018143-RA">
    <property type="protein sequence ID" value="AUR62018143-RA:cds"/>
    <property type="gene ID" value="AUR62018143"/>
</dbReference>
<evidence type="ECO:0000256" key="1">
    <source>
        <dbReference type="SAM" id="Phobius"/>
    </source>
</evidence>
<dbReference type="OMA" id="ARFWQPV"/>
<feature type="transmembrane region" description="Helical" evidence="1">
    <location>
        <begin position="193"/>
        <end position="215"/>
    </location>
</feature>
<keyword evidence="1" id="KW-0472">Membrane</keyword>